<dbReference type="Proteomes" id="UP000326570">
    <property type="component" value="Unassembled WGS sequence"/>
</dbReference>
<accession>A0A5N1IPL9</accession>
<dbReference type="Pfam" id="PF13585">
    <property type="entry name" value="CHU_C"/>
    <property type="match status" value="1"/>
</dbReference>
<name>A0A5N1IPL9_9BACT</name>
<organism evidence="1 2">
    <name type="scientific">Adhaeribacter soli</name>
    <dbReference type="NCBI Taxonomy" id="2607655"/>
    <lineage>
        <taxon>Bacteria</taxon>
        <taxon>Pseudomonadati</taxon>
        <taxon>Bacteroidota</taxon>
        <taxon>Cytophagia</taxon>
        <taxon>Cytophagales</taxon>
        <taxon>Hymenobacteraceae</taxon>
        <taxon>Adhaeribacter</taxon>
    </lineage>
</organism>
<dbReference type="RefSeq" id="WP_150904973.1">
    <property type="nucleotide sequence ID" value="NZ_VTWT01000010.1"/>
</dbReference>
<evidence type="ECO:0000313" key="2">
    <source>
        <dbReference type="Proteomes" id="UP000326570"/>
    </source>
</evidence>
<keyword evidence="2" id="KW-1185">Reference proteome</keyword>
<dbReference type="InterPro" id="IPR026341">
    <property type="entry name" value="T9SS_type_B"/>
</dbReference>
<reference evidence="1 2" key="1">
    <citation type="submission" date="2019-09" db="EMBL/GenBank/DDBJ databases">
        <title>Genome sequence of Adhaeribacter sp. M2.</title>
        <authorList>
            <person name="Srinivasan S."/>
        </authorList>
    </citation>
    <scope>NUCLEOTIDE SEQUENCE [LARGE SCALE GENOMIC DNA]</scope>
    <source>
        <strain evidence="1 2">M2</strain>
    </source>
</reference>
<comment type="caution">
    <text evidence="1">The sequence shown here is derived from an EMBL/GenBank/DDBJ whole genome shotgun (WGS) entry which is preliminary data.</text>
</comment>
<proteinExistence type="predicted"/>
<sequence>MKRIFILIGLVSGLFFSGNDSQASHLVGGEFRIQAVGNFVYDIELRVYGDVLGLGPGNQDPTVDVATFSKQTNTLIETVTIPLETTEDVPYVNDRCQTGSIQTRILIYRIRRQLSPALYNNLQGYYMVWERCCRNLAVQNIIDPQGSGTVFYAEFPRVTAGGTSFVNSSPEFPPIPPEYLCAGQPYQVSMAAIDADGDSLVYELSEPLKGNSSAASPILTAHFPAPYSRVDWMPGFGLNAMIQGTPALRINSRTGLLSVTPATAGLFVFAFKCSEYRNGVKIGEVRRDVQVKINNCPTNDSPTVQVDLPDRTDVYKEGDTLMVTEATKFCYPVRFSDPDIGQQVTVRIEPVGNAEKPVVTPASGTVVQSGQVFNGTICWDPCRSANGSNVFKVNMIITDNACGSPASDTLQLTFKVVPKVNQKPTITVQNVPDQVSAGNTYRFTVTSTDAGNDNITVSIKGNGFDPASVGMQFGPLSGTGNLVSEFTWTPTCEILERNPLHELLFIVKDQNSCFAPQSDSLMVALPAAPVPRDTVFLAPNIFTPNGDGKNDFFTLPNLPQSSCANAFQEIKIYNRWGMEVFRSDDREFAWDAKNVSDGTYFYLIRYKQKKYKGYVDIVR</sequence>
<gene>
    <name evidence="1" type="ORF">F0P94_16280</name>
</gene>
<dbReference type="InterPro" id="IPR013783">
    <property type="entry name" value="Ig-like_fold"/>
</dbReference>
<evidence type="ECO:0000313" key="1">
    <source>
        <dbReference type="EMBL" id="KAA9325977.1"/>
    </source>
</evidence>
<protein>
    <submittedName>
        <fullName evidence="1">Gliding motility-associated C-terminal domain-containing protein</fullName>
    </submittedName>
</protein>
<dbReference type="AlphaFoldDB" id="A0A5N1IPL9"/>
<dbReference type="NCBIfam" id="TIGR04131">
    <property type="entry name" value="Bac_Flav_CTERM"/>
    <property type="match status" value="1"/>
</dbReference>
<dbReference type="Gene3D" id="2.60.40.10">
    <property type="entry name" value="Immunoglobulins"/>
    <property type="match status" value="1"/>
</dbReference>
<dbReference type="EMBL" id="VTWT01000010">
    <property type="protein sequence ID" value="KAA9325977.1"/>
    <property type="molecule type" value="Genomic_DNA"/>
</dbReference>